<keyword evidence="3" id="KW-1185">Reference proteome</keyword>
<gene>
    <name evidence="2" type="ORF">SISSUDRAFT_1026329</name>
</gene>
<proteinExistence type="predicted"/>
<sequence length="467" mass="51700">MAFLDYSPTTTPPYDEDSYSDYEELPAYTARRNRRSVKPPTRHTFVLADKKNREWAFLRVDSRPDSAARFPVFRDGDVIIGSVELDLPKEALIHQVSVWVRGRVSNQESINQDRMENDAAGLYFLNENLTLWKPSFGDPRANASHDGSSPSSTKEYKGKFNGSYSWDFRICLPTTVKGSAAPGADGASYGLPPHFRDATTPFVLVYQIGLVIKSGLLRTDDTLRQEIGVLPRRKPPTLSVMRQIAYRERTPPPGPEADRDGWLVHRTVPVLGTMFGKQPVEMYCSFALAEPLVYTRGSIIPIQLVLESSSSQVLDLLASPSRLQVCLVRMVSSGSKLKLKTSRTSTASCLAMGVCWPASSSQQSRHRRVIHSELKLSRSLTPSFEFQGAAVRYSIVVLPPRASGFVPSNSEPLFTQSIDVTADYAHGPRPRSYAPSGAVAPAIAKHPKWSAEDEDNMALVGYGLGYR</sequence>
<evidence type="ECO:0008006" key="4">
    <source>
        <dbReference type="Google" id="ProtNLM"/>
    </source>
</evidence>
<dbReference type="Proteomes" id="UP000076798">
    <property type="component" value="Unassembled WGS sequence"/>
</dbReference>
<feature type="region of interest" description="Disordered" evidence="1">
    <location>
        <begin position="1"/>
        <end position="20"/>
    </location>
</feature>
<evidence type="ECO:0000256" key="1">
    <source>
        <dbReference type="SAM" id="MobiDB-lite"/>
    </source>
</evidence>
<dbReference type="Gene3D" id="2.60.40.640">
    <property type="match status" value="1"/>
</dbReference>
<organism evidence="2 3">
    <name type="scientific">Sistotremastrum suecicum HHB10207 ss-3</name>
    <dbReference type="NCBI Taxonomy" id="1314776"/>
    <lineage>
        <taxon>Eukaryota</taxon>
        <taxon>Fungi</taxon>
        <taxon>Dikarya</taxon>
        <taxon>Basidiomycota</taxon>
        <taxon>Agaricomycotina</taxon>
        <taxon>Agaricomycetes</taxon>
        <taxon>Sistotremastrales</taxon>
        <taxon>Sistotremastraceae</taxon>
        <taxon>Sistotremastrum</taxon>
    </lineage>
</organism>
<reference evidence="2 3" key="1">
    <citation type="journal article" date="2016" name="Mol. Biol. Evol.">
        <title>Comparative Genomics of Early-Diverging Mushroom-Forming Fungi Provides Insights into the Origins of Lignocellulose Decay Capabilities.</title>
        <authorList>
            <person name="Nagy L.G."/>
            <person name="Riley R."/>
            <person name="Tritt A."/>
            <person name="Adam C."/>
            <person name="Daum C."/>
            <person name="Floudas D."/>
            <person name="Sun H."/>
            <person name="Yadav J.S."/>
            <person name="Pangilinan J."/>
            <person name="Larsson K.H."/>
            <person name="Matsuura K."/>
            <person name="Barry K."/>
            <person name="Labutti K."/>
            <person name="Kuo R."/>
            <person name="Ohm R.A."/>
            <person name="Bhattacharya S.S."/>
            <person name="Shirouzu T."/>
            <person name="Yoshinaga Y."/>
            <person name="Martin F.M."/>
            <person name="Grigoriev I.V."/>
            <person name="Hibbett D.S."/>
        </authorList>
    </citation>
    <scope>NUCLEOTIDE SEQUENCE [LARGE SCALE GENOMIC DNA]</scope>
    <source>
        <strain evidence="2 3">HHB10207 ss-3</strain>
    </source>
</reference>
<dbReference type="STRING" id="1314776.A0A165ZUU7"/>
<name>A0A165ZUU7_9AGAM</name>
<dbReference type="AlphaFoldDB" id="A0A165ZUU7"/>
<protein>
    <recommendedName>
        <fullName evidence="4">Arrestin-like N-terminal domain-containing protein</fullName>
    </recommendedName>
</protein>
<evidence type="ECO:0000313" key="2">
    <source>
        <dbReference type="EMBL" id="KZT34659.1"/>
    </source>
</evidence>
<evidence type="ECO:0000313" key="3">
    <source>
        <dbReference type="Proteomes" id="UP000076798"/>
    </source>
</evidence>
<accession>A0A165ZUU7</accession>
<dbReference type="InterPro" id="IPR014752">
    <property type="entry name" value="Arrestin-like_C"/>
</dbReference>
<dbReference type="EMBL" id="KV428170">
    <property type="protein sequence ID" value="KZT34659.1"/>
    <property type="molecule type" value="Genomic_DNA"/>
</dbReference>
<dbReference type="OrthoDB" id="3261578at2759"/>